<proteinExistence type="predicted"/>
<reference evidence="1 2" key="1">
    <citation type="submission" date="2016-11" db="EMBL/GenBank/DDBJ databases">
        <authorList>
            <person name="Seier E.R."/>
            <person name="Hipwell C.M."/>
            <person name="Kelliher A.B."/>
            <person name="Lando N.A."/>
            <person name="Tsaousis B.E."/>
            <person name="Esposito E.C."/>
            <person name="Heckman E.L."/>
            <person name="Mageeney C.M."/>
            <person name="Kenna M.A."/>
            <person name="Ware V.C."/>
            <person name="Garlena R.A."/>
            <person name="Russell D.A."/>
            <person name="Pope W.H."/>
            <person name="Jacobs-Sera D."/>
            <person name="Hendrix R.W."/>
            <person name="Hatfull G.F."/>
        </authorList>
    </citation>
    <scope>NUCLEOTIDE SEQUENCE [LARGE SCALE GENOMIC DNA]</scope>
</reference>
<gene>
    <name evidence="1" type="ORF">SEA_TAPTIC_22</name>
</gene>
<dbReference type="EMBL" id="KY130461">
    <property type="protein sequence ID" value="APD19252.1"/>
    <property type="molecule type" value="Genomic_DNA"/>
</dbReference>
<protein>
    <submittedName>
        <fullName evidence="1">Minor tail protein</fullName>
    </submittedName>
</protein>
<dbReference type="Proteomes" id="UP000225735">
    <property type="component" value="Segment"/>
</dbReference>
<accession>A0A1J0MDS8</accession>
<organism evidence="1 2">
    <name type="scientific">Mycobacterium phage Taptic</name>
    <dbReference type="NCBI Taxonomy" id="1920305"/>
    <lineage>
        <taxon>Viruses</taxon>
        <taxon>Duplodnaviria</taxon>
        <taxon>Heunggongvirae</taxon>
        <taxon>Uroviricota</taxon>
        <taxon>Caudoviricetes</taxon>
        <taxon>Northamptonvirus</taxon>
        <taxon>Northamptonvirus taptic</taxon>
    </lineage>
</organism>
<evidence type="ECO:0000313" key="2">
    <source>
        <dbReference type="Proteomes" id="UP000225735"/>
    </source>
</evidence>
<name>A0A1J0MDS8_9CAUD</name>
<sequence length="478" mass="52054">MFRGWLALDGVEIANSSRVVAHLGAGVPLSDAGLIGPPADSCGLVESTEYPGNYELAPSMVEVSPGLYTPPDGSRRFGHGLLEVGDTCWGPPSLCGVECRSLVAYDDSWPGLREWLNDTVYRPELAPWHVAEQPESAEFGGVWLMAVDGLDTMPVSREISATVGSGGVAGPSRNPHRTVRFEALLIACSHAGLNYGLQWLACELRRTTTGTTSQLTYLAAHPAHSAVDPDTLVRVANGVVLTREPQILEQYAPGARQHEQATIYRVAWEMALLSPYAYLPSVDLLNVQWDEQVFQPINWVHAADCGQPETCLDMPVLFSTECVPEEIAVVNTPPPVCGGCLPVGGITKYMYRVPTMSYPFTCRETAVTTTIRNLGEHSLSLQAFWRVCGSDVRCESYTFPLKVAGLPPGTTLVLDGITGRYKAWFDERWHIPVGVVGTPNGAPWRPPIIDRSTCWEFVVQAAPDADFEVDLSLADRES</sequence>
<keyword evidence="2" id="KW-1185">Reference proteome</keyword>
<evidence type="ECO:0000313" key="1">
    <source>
        <dbReference type="EMBL" id="APD19252.1"/>
    </source>
</evidence>